<comment type="caution">
    <text evidence="1">The sequence shown here is derived from an EMBL/GenBank/DDBJ whole genome shotgun (WGS) entry which is preliminary data.</text>
</comment>
<protein>
    <submittedName>
        <fullName evidence="1">Uncharacterized protein</fullName>
    </submittedName>
</protein>
<proteinExistence type="predicted"/>
<dbReference type="AlphaFoldDB" id="A0A0G0X729"/>
<evidence type="ECO:0000313" key="1">
    <source>
        <dbReference type="EMBL" id="KKS20745.1"/>
    </source>
</evidence>
<gene>
    <name evidence="1" type="ORF">UU77_C0018G0020</name>
</gene>
<dbReference type="Proteomes" id="UP000034507">
    <property type="component" value="Unassembled WGS sequence"/>
</dbReference>
<reference evidence="1 2" key="1">
    <citation type="journal article" date="2015" name="Nature">
        <title>rRNA introns, odd ribosomes, and small enigmatic genomes across a large radiation of phyla.</title>
        <authorList>
            <person name="Brown C.T."/>
            <person name="Hug L.A."/>
            <person name="Thomas B.C."/>
            <person name="Sharon I."/>
            <person name="Castelle C.J."/>
            <person name="Singh A."/>
            <person name="Wilkins M.J."/>
            <person name="Williams K.H."/>
            <person name="Banfield J.F."/>
        </authorList>
    </citation>
    <scope>NUCLEOTIDE SEQUENCE [LARGE SCALE GENOMIC DNA]</scope>
</reference>
<dbReference type="EMBL" id="LCBX01000018">
    <property type="protein sequence ID" value="KKS20745.1"/>
    <property type="molecule type" value="Genomic_DNA"/>
</dbReference>
<evidence type="ECO:0000313" key="2">
    <source>
        <dbReference type="Proteomes" id="UP000034507"/>
    </source>
</evidence>
<name>A0A0G0X729_UNCKA</name>
<accession>A0A0G0X729</accession>
<sequence length="435" mass="48005">MNVITLAEDGKAQKFVKALLNPDKKPSRSGKVLIWSLSTGGPKTVAVYSLPDKEMFLDSGQGRTATPDSPRAAISIFVASSMDPKRDAQKFWELSTKAWNKANRRRLTPEILQSADIFVAINRETDIKSFDLYSIKSELASMSKVSLPQGMQERAGYVAYTALPQERVVYPGEVKVNGAKYVWYGTSGATNIAELLLTMAAAYKLGLPARFDNYGNSVKETLEGQKMMGKFAKALSGVVGVKFNLTLMSTATDILEKMRESANVMAREIERTLGHSVGLGFYPGTGQVSTNSYSWLNSHGHKNASELHTERFRFGGAPIYWAFYAQAQAKKFVAILYDGSKGGVHKLARPWMKDPYGLWICPAGSFSIRSTNAKSPYEVVDPTIFLHALERSNRKKQVLTRLWELALERVPLKPEKVGTGVVVKVNDNGSIEVIS</sequence>
<organism evidence="1 2">
    <name type="scientific">candidate division WWE3 bacterium GW2011_GWC1_41_7</name>
    <dbReference type="NCBI Taxonomy" id="1619119"/>
    <lineage>
        <taxon>Bacteria</taxon>
        <taxon>Katanobacteria</taxon>
    </lineage>
</organism>